<name>A0A8S9JCZ0_BRACR</name>
<dbReference type="Proteomes" id="UP000712281">
    <property type="component" value="Unassembled WGS sequence"/>
</dbReference>
<evidence type="ECO:0000313" key="2">
    <source>
        <dbReference type="Proteomes" id="UP000712281"/>
    </source>
</evidence>
<comment type="caution">
    <text evidence="1">The sequence shown here is derived from an EMBL/GenBank/DDBJ whole genome shotgun (WGS) entry which is preliminary data.</text>
</comment>
<dbReference type="EMBL" id="QGKW02001660">
    <property type="protein sequence ID" value="KAF2579282.1"/>
    <property type="molecule type" value="Genomic_DNA"/>
</dbReference>
<evidence type="ECO:0000313" key="1">
    <source>
        <dbReference type="EMBL" id="KAF2579282.1"/>
    </source>
</evidence>
<organism evidence="1 2">
    <name type="scientific">Brassica cretica</name>
    <name type="common">Mustard</name>
    <dbReference type="NCBI Taxonomy" id="69181"/>
    <lineage>
        <taxon>Eukaryota</taxon>
        <taxon>Viridiplantae</taxon>
        <taxon>Streptophyta</taxon>
        <taxon>Embryophyta</taxon>
        <taxon>Tracheophyta</taxon>
        <taxon>Spermatophyta</taxon>
        <taxon>Magnoliopsida</taxon>
        <taxon>eudicotyledons</taxon>
        <taxon>Gunneridae</taxon>
        <taxon>Pentapetalae</taxon>
        <taxon>rosids</taxon>
        <taxon>malvids</taxon>
        <taxon>Brassicales</taxon>
        <taxon>Brassicaceae</taxon>
        <taxon>Brassiceae</taxon>
        <taxon>Brassica</taxon>
    </lineage>
</organism>
<accession>A0A8S9JCZ0</accession>
<proteinExistence type="predicted"/>
<dbReference type="AlphaFoldDB" id="A0A8S9JCZ0"/>
<gene>
    <name evidence="1" type="ORF">F2Q68_00006037</name>
</gene>
<reference evidence="1" key="1">
    <citation type="submission" date="2019-12" db="EMBL/GenBank/DDBJ databases">
        <title>Genome sequencing and annotation of Brassica cretica.</title>
        <authorList>
            <person name="Studholme D.J."/>
            <person name="Sarris P.F."/>
        </authorList>
    </citation>
    <scope>NUCLEOTIDE SEQUENCE</scope>
    <source>
        <strain evidence="1">PFS-001/15</strain>
        <tissue evidence="1">Leaf</tissue>
    </source>
</reference>
<sequence>MTEAEVTIPKDRPLVAMCRERAFNLLISGLDGVEYMRRSGVGRPRVCIADKGGPQIPIREDHLERTKRGLMVSAARSMLKSTAIQHGLVLPAEFDQRHHLLRREPRPCNAARSCPR</sequence>
<protein>
    <submittedName>
        <fullName evidence="1">Uncharacterized protein</fullName>
    </submittedName>
</protein>